<dbReference type="EMBL" id="FMBM01000002">
    <property type="protein sequence ID" value="SCC81874.1"/>
    <property type="molecule type" value="Genomic_DNA"/>
</dbReference>
<reference evidence="12 14" key="1">
    <citation type="submission" date="2015-09" db="EMBL/GenBank/DDBJ databases">
        <title>Identification and resolution of microdiversity through metagenomic sequencing of parallel consortia.</title>
        <authorList>
            <person name="Nelson W.C."/>
            <person name="Romine M.F."/>
            <person name="Lindemann S.R."/>
        </authorList>
    </citation>
    <scope>NUCLEOTIDE SEQUENCE [LARGE SCALE GENOMIC DNA]</scope>
    <source>
        <strain evidence="12">HL-109</strain>
    </source>
</reference>
<keyword evidence="15" id="KW-1185">Reference proteome</keyword>
<dbReference type="RefSeq" id="WP_074445480.1">
    <property type="nucleotide sequence ID" value="NZ_FMBM01000002.1"/>
</dbReference>
<comment type="catalytic activity">
    <reaction evidence="1 10">
        <text>Transfers a segment of a (1-&gt;4)-alpha-D-glucan to a new position in an acceptor, which may be glucose or a (1-&gt;4)-alpha-D-glucan.</text>
        <dbReference type="EC" id="2.4.1.25"/>
    </reaction>
</comment>
<evidence type="ECO:0000256" key="1">
    <source>
        <dbReference type="ARBA" id="ARBA00000439"/>
    </source>
</evidence>
<dbReference type="SUPFAM" id="SSF51445">
    <property type="entry name" value="(Trans)glycosidases"/>
    <property type="match status" value="1"/>
</dbReference>
<dbReference type="GO" id="GO:0004134">
    <property type="term" value="F:4-alpha-glucanotransferase activity"/>
    <property type="evidence" value="ECO:0007669"/>
    <property type="project" value="UniProtKB-EC"/>
</dbReference>
<dbReference type="Gene3D" id="3.20.20.80">
    <property type="entry name" value="Glycosidases"/>
    <property type="match status" value="1"/>
</dbReference>
<reference evidence="13 15" key="2">
    <citation type="submission" date="2016-08" db="EMBL/GenBank/DDBJ databases">
        <authorList>
            <person name="Varghese N."/>
            <person name="Submissions Spin"/>
        </authorList>
    </citation>
    <scope>NUCLEOTIDE SEQUENCE [LARGE SCALE GENOMIC DNA]</scope>
    <source>
        <strain evidence="13 15">HL-109</strain>
    </source>
</reference>
<keyword evidence="6 10" id="KW-0808">Transferase</keyword>
<evidence type="ECO:0000256" key="11">
    <source>
        <dbReference type="SAM" id="MobiDB-lite"/>
    </source>
</evidence>
<organism evidence="12 14">
    <name type="scientific">Saliniramus fredricksonii</name>
    <dbReference type="NCBI Taxonomy" id="1653334"/>
    <lineage>
        <taxon>Bacteria</taxon>
        <taxon>Pseudomonadati</taxon>
        <taxon>Pseudomonadota</taxon>
        <taxon>Alphaproteobacteria</taxon>
        <taxon>Hyphomicrobiales</taxon>
        <taxon>Salinarimonadaceae</taxon>
        <taxon>Saliniramus</taxon>
    </lineage>
</organism>
<dbReference type="EMBL" id="LJSX01000011">
    <property type="protein sequence ID" value="KPQ10983.1"/>
    <property type="molecule type" value="Genomic_DNA"/>
</dbReference>
<dbReference type="AlphaFoldDB" id="A0A0P7X7B9"/>
<dbReference type="EC" id="2.4.1.25" evidence="3 10"/>
<evidence type="ECO:0000313" key="13">
    <source>
        <dbReference type="EMBL" id="SCC81874.1"/>
    </source>
</evidence>
<keyword evidence="5 10" id="KW-0328">Glycosyltransferase</keyword>
<evidence type="ECO:0000313" key="12">
    <source>
        <dbReference type="EMBL" id="KPQ10983.1"/>
    </source>
</evidence>
<gene>
    <name evidence="12" type="primary">malQ</name>
    <name evidence="13" type="ORF">GA0071312_2845</name>
    <name evidence="12" type="ORF">HLUCCO17_08715</name>
</gene>
<dbReference type="PANTHER" id="PTHR32438:SF5">
    <property type="entry name" value="4-ALPHA-GLUCANOTRANSFERASE DPE1, CHLOROPLASTIC_AMYLOPLASTIC"/>
    <property type="match status" value="1"/>
</dbReference>
<dbReference type="STRING" id="1653334.GA0071312_2845"/>
<evidence type="ECO:0000256" key="3">
    <source>
        <dbReference type="ARBA" id="ARBA00012560"/>
    </source>
</evidence>
<evidence type="ECO:0000256" key="6">
    <source>
        <dbReference type="ARBA" id="ARBA00022679"/>
    </source>
</evidence>
<comment type="similarity">
    <text evidence="2 10">Belongs to the disproportionating enzyme family.</text>
</comment>
<dbReference type="Pfam" id="PF02446">
    <property type="entry name" value="Glyco_hydro_77"/>
    <property type="match status" value="1"/>
</dbReference>
<evidence type="ECO:0000313" key="15">
    <source>
        <dbReference type="Proteomes" id="UP000182800"/>
    </source>
</evidence>
<evidence type="ECO:0000313" key="14">
    <source>
        <dbReference type="Proteomes" id="UP000050497"/>
    </source>
</evidence>
<feature type="region of interest" description="Disordered" evidence="11">
    <location>
        <begin position="642"/>
        <end position="671"/>
    </location>
</feature>
<evidence type="ECO:0000256" key="10">
    <source>
        <dbReference type="RuleBase" id="RU361207"/>
    </source>
</evidence>
<name>A0A0P7X7B9_9HYPH</name>
<dbReference type="GO" id="GO:0005975">
    <property type="term" value="P:carbohydrate metabolic process"/>
    <property type="evidence" value="ECO:0007669"/>
    <property type="project" value="InterPro"/>
</dbReference>
<dbReference type="NCBIfam" id="TIGR00217">
    <property type="entry name" value="malQ"/>
    <property type="match status" value="1"/>
</dbReference>
<evidence type="ECO:0000256" key="2">
    <source>
        <dbReference type="ARBA" id="ARBA00005684"/>
    </source>
</evidence>
<dbReference type="Proteomes" id="UP000182800">
    <property type="component" value="Unassembled WGS sequence"/>
</dbReference>
<dbReference type="PANTHER" id="PTHR32438">
    <property type="entry name" value="4-ALPHA-GLUCANOTRANSFERASE DPE1, CHLOROPLASTIC/AMYLOPLASTIC"/>
    <property type="match status" value="1"/>
</dbReference>
<comment type="caution">
    <text evidence="12">The sequence shown here is derived from an EMBL/GenBank/DDBJ whole genome shotgun (WGS) entry which is preliminary data.</text>
</comment>
<evidence type="ECO:0000256" key="4">
    <source>
        <dbReference type="ARBA" id="ARBA00020295"/>
    </source>
</evidence>
<dbReference type="InterPro" id="IPR017853">
    <property type="entry name" value="GH"/>
</dbReference>
<protein>
    <recommendedName>
        <fullName evidence="4 10">4-alpha-glucanotransferase</fullName>
        <ecNumber evidence="3 10">2.4.1.25</ecNumber>
    </recommendedName>
    <alternativeName>
        <fullName evidence="8 10">Amylomaltase</fullName>
    </alternativeName>
    <alternativeName>
        <fullName evidence="9 10">Disproportionating enzyme</fullName>
    </alternativeName>
</protein>
<evidence type="ECO:0000256" key="9">
    <source>
        <dbReference type="ARBA" id="ARBA00031501"/>
    </source>
</evidence>
<sequence>MTHLRDLAQAAGLTLAWTDYRGERREVGDDTLRAALNAIGYAAGSESEIGESFAALHDMQSGVGLRFLTTDCGVPTLLPPDLGHHALAQLRLETGERREMRLVPSAGGMTIPPILEPGYHLVELDGDTLTLAVAPTRAYGLIDAFGETDGDARRAFGVAAQIYALPPTPYSSFGDAGSLRDYARALGEAGADAVAVSPSHALYAADPGRSSPYAPSTRLFHNVLMADPGAVFDADFAAIARCDTPGAPLIDWAREGRSKRDALRRLFERFTAEGPPDLRADFARYRAEGGALLEEHATYEALHAHFARSLGEPRGWQGWPEAYRHPQAPAVQAFAQEHAHEVVFHAFLQWLTERSLGSAQSAAREAGMGIGMIADLAVGMDAGGSHAWSRPDDILQGVSIGAPPDPLGPLGQDWGLTTFSPKALQEHGFAPFIATLRSAMRTAGGVRIDHVMGLSRLWLVPWGMPSTEGVYLQYPLDDMLRIVSLESHRNQAIVIGEDLGTVPDGFRGRIDQAGVMGMRVLLFEREDDGRFRAPQHWDVNAVAMTTTHDLPTITGWWQGNDIAWRDRLGQLPSTEDAGIQMAERHYDRLRFWESVSDYGLTQESIPDVAHPDAVIDAALDYIARSACTLAIASAEDIAGAREQPNLPGTIDTHPNWRRRLPEEPATGPVAKARLARLAAARPRAQGKREKEQA</sequence>
<evidence type="ECO:0000256" key="5">
    <source>
        <dbReference type="ARBA" id="ARBA00022676"/>
    </source>
</evidence>
<evidence type="ECO:0000256" key="7">
    <source>
        <dbReference type="ARBA" id="ARBA00023277"/>
    </source>
</evidence>
<dbReference type="OrthoDB" id="9761577at2"/>
<dbReference type="Proteomes" id="UP000050497">
    <property type="component" value="Unassembled WGS sequence"/>
</dbReference>
<keyword evidence="7 10" id="KW-0119">Carbohydrate metabolism</keyword>
<dbReference type="InterPro" id="IPR003385">
    <property type="entry name" value="Glyco_hydro_77"/>
</dbReference>
<evidence type="ECO:0000256" key="8">
    <source>
        <dbReference type="ARBA" id="ARBA00031423"/>
    </source>
</evidence>
<proteinExistence type="inferred from homology"/>
<dbReference type="PATRIC" id="fig|1653334.4.peg.2836"/>
<accession>A0A0P7X7B9</accession>